<dbReference type="InterPro" id="IPR014719">
    <property type="entry name" value="Ribosomal_bL12_C/ClpS-like"/>
</dbReference>
<comment type="similarity">
    <text evidence="8 10">Belongs to the E3 ubiquitin-protein ligase UBR1-like family.</text>
</comment>
<dbReference type="Proteomes" id="UP001461498">
    <property type="component" value="Unassembled WGS sequence"/>
</dbReference>
<evidence type="ECO:0000256" key="8">
    <source>
        <dbReference type="ARBA" id="ARBA00046341"/>
    </source>
</evidence>
<dbReference type="InterPro" id="IPR003769">
    <property type="entry name" value="ClpS_core"/>
</dbReference>
<reference evidence="13 14" key="1">
    <citation type="submission" date="2022-12" db="EMBL/GenBank/DDBJ databases">
        <title>Chromosome-level genome assembly of true bugs.</title>
        <authorList>
            <person name="Ma L."/>
            <person name="Li H."/>
        </authorList>
    </citation>
    <scope>NUCLEOTIDE SEQUENCE [LARGE SCALE GENOMIC DNA]</scope>
    <source>
        <strain evidence="13">Lab_2022b</strain>
    </source>
</reference>
<dbReference type="EMBL" id="JAPXFL010000015">
    <property type="protein sequence ID" value="KAK9497081.1"/>
    <property type="molecule type" value="Genomic_DNA"/>
</dbReference>
<evidence type="ECO:0000256" key="1">
    <source>
        <dbReference type="ARBA" id="ARBA00000900"/>
    </source>
</evidence>
<dbReference type="SMART" id="SM00396">
    <property type="entry name" value="ZnF_UBR1"/>
    <property type="match status" value="1"/>
</dbReference>
<protein>
    <recommendedName>
        <fullName evidence="10">E3 ubiquitin-protein ligase</fullName>
        <ecNumber evidence="10">2.3.2.27</ecNumber>
    </recommendedName>
</protein>
<accession>A0AAW1CFR0</accession>
<feature type="domain" description="UBR-type" evidence="12">
    <location>
        <begin position="104"/>
        <end position="175"/>
    </location>
</feature>
<keyword evidence="3 10" id="KW-0808">Transferase</keyword>
<evidence type="ECO:0000256" key="6">
    <source>
        <dbReference type="ARBA" id="ARBA00022786"/>
    </source>
</evidence>
<dbReference type="CDD" id="cd19672">
    <property type="entry name" value="UBR-box_UBR1_like"/>
    <property type="match status" value="1"/>
</dbReference>
<dbReference type="GO" id="GO:0000151">
    <property type="term" value="C:ubiquitin ligase complex"/>
    <property type="evidence" value="ECO:0007669"/>
    <property type="project" value="TreeGrafter"/>
</dbReference>
<keyword evidence="14" id="KW-1185">Reference proteome</keyword>
<dbReference type="InterPro" id="IPR036390">
    <property type="entry name" value="WH_DNA-bd_sf"/>
</dbReference>
<dbReference type="GO" id="GO:0005737">
    <property type="term" value="C:cytoplasm"/>
    <property type="evidence" value="ECO:0007669"/>
    <property type="project" value="TreeGrafter"/>
</dbReference>
<evidence type="ECO:0000256" key="4">
    <source>
        <dbReference type="ARBA" id="ARBA00022723"/>
    </source>
</evidence>
<evidence type="ECO:0000256" key="7">
    <source>
        <dbReference type="ARBA" id="ARBA00022833"/>
    </source>
</evidence>
<evidence type="ECO:0000256" key="3">
    <source>
        <dbReference type="ARBA" id="ARBA00022679"/>
    </source>
</evidence>
<dbReference type="Pfam" id="PF02617">
    <property type="entry name" value="ClpS"/>
    <property type="match status" value="1"/>
</dbReference>
<dbReference type="InterPro" id="IPR044046">
    <property type="entry name" value="E3_ligase_UBR-like_C"/>
</dbReference>
<evidence type="ECO:0000256" key="9">
    <source>
        <dbReference type="PROSITE-ProRule" id="PRU00508"/>
    </source>
</evidence>
<keyword evidence="6 10" id="KW-0833">Ubl conjugation pathway</keyword>
<dbReference type="GO" id="GO:0008270">
    <property type="term" value="F:zinc ion binding"/>
    <property type="evidence" value="ECO:0007669"/>
    <property type="project" value="UniProtKB-UniRule"/>
</dbReference>
<evidence type="ECO:0000256" key="11">
    <source>
        <dbReference type="SAM" id="MobiDB-lite"/>
    </source>
</evidence>
<dbReference type="GO" id="GO:0061630">
    <property type="term" value="F:ubiquitin protein ligase activity"/>
    <property type="evidence" value="ECO:0007669"/>
    <property type="project" value="UniProtKB-UniRule"/>
</dbReference>
<dbReference type="InterPro" id="IPR042065">
    <property type="entry name" value="E3_ELL-like"/>
</dbReference>
<comment type="pathway">
    <text evidence="2 10">Protein modification; protein ubiquitination.</text>
</comment>
<feature type="zinc finger region" description="UBR-type" evidence="9">
    <location>
        <begin position="104"/>
        <end position="175"/>
    </location>
</feature>
<dbReference type="PROSITE" id="PS51157">
    <property type="entry name" value="ZF_UBR"/>
    <property type="match status" value="1"/>
</dbReference>
<evidence type="ECO:0000259" key="12">
    <source>
        <dbReference type="PROSITE" id="PS51157"/>
    </source>
</evidence>
<comment type="function">
    <text evidence="10">Ubiquitin ligase protein which is a component of the N-end rule pathway. Recognizes and binds to proteins bearing specific N-terminal residues that are destabilizing according to the N-end rule, leading to their ubiquitination and subsequent degradation.</text>
</comment>
<evidence type="ECO:0000256" key="2">
    <source>
        <dbReference type="ARBA" id="ARBA00004906"/>
    </source>
</evidence>
<proteinExistence type="inferred from homology"/>
<evidence type="ECO:0000256" key="5">
    <source>
        <dbReference type="ARBA" id="ARBA00022771"/>
    </source>
</evidence>
<sequence length="1845" mass="210280">MEVTMDIDNILNISHLYSVSKMSIVNHWINEFDKNKFNYEKLRDYWKHWVPKAFTPDHVSPNLDWIIKEAIVQMQLIDPIEEFICHGDPRTILNYVCDSYSLPSICGKVFKMGEPTYNCRDCGMDPTCVLCLNCFQLSKHKNHKYKMGTSGGGGCCDCGDIEAWKSDPYCTNHQQGLNKKRKNDLRFPQDFVERTRAAFSAILRYAYQVLTLEYSPGLPSDLKIREESDNPLSNDLADLYCTVLYNDETHTFEQVINTLARVIKCSHRDAIEYVTNIDREGRAVVKSASFHLCTELKIEIERFTSRHGTRPLKVLVVHSHVVAHQLFALRLLTWLQKIVGMAEGFRRIFAEIVLNSKHPDGSSGSLIESILMKDSLLWKSARLHWHRLLISAMFIEYENKKAFAKVFTKNYGAVLKDFIRDDHDHSFSIASLSIQIFPVPTLAQYLIAYEDVLFIMLNTFISECSRKCNRLGKLEFDRTAPTGPFKRATYILYDLRYLLGTPPTKWTDELRKGFLQGVSLILTLLTYMQGMDAVTRQVGQHLEYEPEWESAFNLHIKLAPVITLVLKWCSTDRIVLIKAYRLTLKKLYDNPSFDPNQAGVVRELADHSVSCLQYDVSVQPVSIHLPLSRFFAGLHLQLEKFGLNFDSPDFYHLTKQTPVQIIEPVLRTQVMIAQVHAGMWRRNGYSLSNQIFFYHNVKCRGEMLDKDIVLLQIGASLIESNEFLIHCLNRYGLINWAADDFETSSVKSSEEDTMKQTINMIEEFLSILIVITGERYVPGVGKVTQEDCVKNEIIHQLLIHELTHSELTKTLQDDGSSEAIMEKVINEVATYKKHNSGKGIYQINEAYLDRYNVFFYHYTKEEMSKSEEEQRKLRREKTGLECCPPPVLPPFSDSFNMVADLLQCDVMLHIMKIVLERSLNLRARSFSETQLHKILNLIGYALHEEEQKYSTFFQFTTRAEKWGLERLLKELSSSPRVIVHRDLINYTLKKFKQISSKASEILSTPGCSDGSHLIHESQEKQEKENRAKLAAQRRAQIMAQMAMQQKLFMKENAELFNETDTSDKADESNDVEMTTSNEQQLVCIGPNKTILGPETRKNVTVTCIICQETDVVRHDGPALVLAAFIQKSTVLCRTRSKFSETASTIDGCKTSFYLDSNLGPAPHASTCGHVMHSTCWSTYIDGILTRENRRPYRLRQPTSFDIEKNEYLCPLCYCLNNTVIPVIPDLNIIMSELEPSDETDAVSFTSWYDATVVALKQKRKIDEAVKSSASNEVYPVENFTGESREPTFVPAHDELSTLYESDAQSPYVSLLQGTMGLTANSDDEDMGADDLPNSDNRSSSPSSRASGPVNKFIPLSDGDMFMRLRIFMSRGETRDGRGEGEASSRPLPNISLEIMTMIQLFAQMAYTKGLDVNPHEDDPAVPMMAWKCCAYTVHSTEWLLRYTNKSLLGDFTCRQRDGLENLVRMCGLLGCVWRTKQIANKLGVRLLMMLIDNRSSDESLLEWDCFGLLVPLAGTLPSIYHEDNYPIPTGSQLDLHVLTVLLIAHMAQTLILSDLTEVIITESEEEVREDDTDEDTSILRTLIRILKNVHFVDTIALWAILKKSSIPFLRSSAIFYHFLTGIPAPRELKEPGGDTYENLCRYLGLPTSCNPLLGVPNVITLFISWAHHPKVGDLYTNVVQLRNMVPMNELVTLPEDYSELLNTVSLFTCPNSDREDSRNPTMCLVCGEMLCSQTYCCQTELNKLLVGACTYHTHVCGAGSGIFLRVRECEVLLLASPNRGCFLAPPYLDQYDEPDQGLRRGNPLHLSLERYRRLQVLWLSHSIYEEIARAIETANSLIPTQWQHL</sequence>
<dbReference type="SUPFAM" id="SSF54736">
    <property type="entry name" value="ClpS-like"/>
    <property type="match status" value="1"/>
</dbReference>
<evidence type="ECO:0000256" key="10">
    <source>
        <dbReference type="RuleBase" id="RU366018"/>
    </source>
</evidence>
<dbReference type="GO" id="GO:0071596">
    <property type="term" value="P:ubiquitin-dependent protein catabolic process via the N-end rule pathway"/>
    <property type="evidence" value="ECO:0007669"/>
    <property type="project" value="UniProtKB-UniRule"/>
</dbReference>
<dbReference type="Pfam" id="PF22960">
    <property type="entry name" value="WHD_UBR1"/>
    <property type="match status" value="1"/>
</dbReference>
<dbReference type="PANTHER" id="PTHR21497:SF24">
    <property type="entry name" value="E3 UBIQUITIN-PROTEIN LIGASE UBR1"/>
    <property type="match status" value="1"/>
</dbReference>
<dbReference type="InterPro" id="IPR039164">
    <property type="entry name" value="UBR1-like"/>
</dbReference>
<dbReference type="SUPFAM" id="SSF46785">
    <property type="entry name" value="Winged helix' DNA-binding domain"/>
    <property type="match status" value="1"/>
</dbReference>
<dbReference type="GO" id="GO:0016567">
    <property type="term" value="P:protein ubiquitination"/>
    <property type="evidence" value="ECO:0007669"/>
    <property type="project" value="UniProtKB-UniRule"/>
</dbReference>
<dbReference type="EMBL" id="JAPXFL010000015">
    <property type="protein sequence ID" value="KAK9497080.1"/>
    <property type="molecule type" value="Genomic_DNA"/>
</dbReference>
<name>A0AAW1CFR0_9HEMI</name>
<dbReference type="Gene3D" id="3.30.1390.10">
    <property type="match status" value="1"/>
</dbReference>
<keyword evidence="4 10" id="KW-0479">Metal-binding</keyword>
<dbReference type="InterPro" id="IPR055194">
    <property type="entry name" value="UBR1-like_WH"/>
</dbReference>
<dbReference type="Pfam" id="PF18995">
    <property type="entry name" value="PRT6_C"/>
    <property type="match status" value="1"/>
</dbReference>
<dbReference type="EC" id="2.3.2.27" evidence="10"/>
<organism evidence="13 14">
    <name type="scientific">Rhynocoris fuscipes</name>
    <dbReference type="NCBI Taxonomy" id="488301"/>
    <lineage>
        <taxon>Eukaryota</taxon>
        <taxon>Metazoa</taxon>
        <taxon>Ecdysozoa</taxon>
        <taxon>Arthropoda</taxon>
        <taxon>Hexapoda</taxon>
        <taxon>Insecta</taxon>
        <taxon>Pterygota</taxon>
        <taxon>Neoptera</taxon>
        <taxon>Paraneoptera</taxon>
        <taxon>Hemiptera</taxon>
        <taxon>Heteroptera</taxon>
        <taxon>Panheteroptera</taxon>
        <taxon>Cimicomorpha</taxon>
        <taxon>Reduviidae</taxon>
        <taxon>Harpactorinae</taxon>
        <taxon>Harpactorini</taxon>
        <taxon>Rhynocoris</taxon>
    </lineage>
</organism>
<evidence type="ECO:0000313" key="14">
    <source>
        <dbReference type="Proteomes" id="UP001461498"/>
    </source>
</evidence>
<keyword evidence="5 10" id="KW-0863">Zinc-finger</keyword>
<evidence type="ECO:0000313" key="13">
    <source>
        <dbReference type="EMBL" id="KAK9497081.1"/>
    </source>
</evidence>
<dbReference type="FunFam" id="2.10.110.30:FF:000001">
    <property type="entry name" value="E3 ubiquitin-protein ligase UBR2 isoform 1"/>
    <property type="match status" value="1"/>
</dbReference>
<comment type="caution">
    <text evidence="13">The sequence shown here is derived from an EMBL/GenBank/DDBJ whole genome shotgun (WGS) entry which is preliminary data.</text>
</comment>
<dbReference type="Gene3D" id="2.10.110.30">
    <property type="match status" value="1"/>
</dbReference>
<dbReference type="Pfam" id="PF02207">
    <property type="entry name" value="zf-UBR"/>
    <property type="match status" value="1"/>
</dbReference>
<feature type="region of interest" description="Disordered" evidence="11">
    <location>
        <begin position="1318"/>
        <end position="1350"/>
    </location>
</feature>
<dbReference type="InterPro" id="IPR003126">
    <property type="entry name" value="Znf_UBR"/>
</dbReference>
<dbReference type="PANTHER" id="PTHR21497">
    <property type="entry name" value="UBIQUITIN LIGASE E3 ALPHA-RELATED"/>
    <property type="match status" value="1"/>
</dbReference>
<comment type="catalytic activity">
    <reaction evidence="1 10">
        <text>S-ubiquitinyl-[E2 ubiquitin-conjugating enzyme]-L-cysteine + [acceptor protein]-L-lysine = [E2 ubiquitin-conjugating enzyme]-L-cysteine + N(6)-ubiquitinyl-[acceptor protein]-L-lysine.</text>
        <dbReference type="EC" id="2.3.2.27"/>
    </reaction>
</comment>
<keyword evidence="7 10" id="KW-0862">Zinc</keyword>
<dbReference type="Gene3D" id="1.10.10.2670">
    <property type="entry name" value="E3 ubiquitin-protein ligase"/>
    <property type="match status" value="1"/>
</dbReference>
<feature type="compositionally biased region" description="Low complexity" evidence="11">
    <location>
        <begin position="1333"/>
        <end position="1346"/>
    </location>
</feature>
<gene>
    <name evidence="13" type="ORF">O3M35_004459</name>
</gene>